<dbReference type="AlphaFoldDB" id="A0A2A6BGW7"/>
<accession>A0A8R1UXZ0</accession>
<keyword evidence="2" id="KW-0812">Transmembrane</keyword>
<reference evidence="5" key="2">
    <citation type="submission" date="2022-06" db="UniProtKB">
        <authorList>
            <consortium name="EnsemblMetazoa"/>
        </authorList>
    </citation>
    <scope>IDENTIFICATION</scope>
    <source>
        <strain evidence="5">PS312</strain>
    </source>
</reference>
<sequence length="323" mass="36666">MDRLMQQAIYVRDHSLLRTILYVRLLTASLGVLGTIAVFKLRRVAVHRNLAVALSIHCLWTAWMNLVILVDTVIQLYRFITAQDPSELLTPGLECYLRMIPFSMGVYGIVFSLGTIAFERFAATLLYRTYEKCAAHISILICIVQTIVPILMVLGMSRGYGIDRQFAYCTVSTPGIAEAAKGVVFSFLIYEVIALILHFSLILANKRLLKVWGACLTQRYQVAENLRVLSMLTPIVVCHLLITVSIATGYTVYVMCRLDAADWDYPVLEEVSNFVHIHGIVLPTLILIKHRLKMIRDRRVIDSNTNLDRDAIDRYISIIEKGW</sequence>
<dbReference type="Gene3D" id="1.20.1070.10">
    <property type="entry name" value="Rhodopsin 7-helix transmembrane proteins"/>
    <property type="match status" value="1"/>
</dbReference>
<gene>
    <name evidence="5" type="primary">WBGene00281841</name>
</gene>
<evidence type="ECO:0000256" key="4">
    <source>
        <dbReference type="ARBA" id="ARBA00023136"/>
    </source>
</evidence>
<evidence type="ECO:0000256" key="2">
    <source>
        <dbReference type="ARBA" id="ARBA00022692"/>
    </source>
</evidence>
<protein>
    <submittedName>
        <fullName evidence="5">Srab-12</fullName>
    </submittedName>
</protein>
<evidence type="ECO:0000256" key="3">
    <source>
        <dbReference type="ARBA" id="ARBA00022989"/>
    </source>
</evidence>
<name>A0A2A6BGW7_PRIPA</name>
<accession>A0A2A6BGW7</accession>
<proteinExistence type="predicted"/>
<dbReference type="OrthoDB" id="5857479at2759"/>
<evidence type="ECO:0000313" key="5">
    <source>
        <dbReference type="EnsemblMetazoa" id="PPA43472.1"/>
    </source>
</evidence>
<organism evidence="5 6">
    <name type="scientific">Pristionchus pacificus</name>
    <name type="common">Parasitic nematode worm</name>
    <dbReference type="NCBI Taxonomy" id="54126"/>
    <lineage>
        <taxon>Eukaryota</taxon>
        <taxon>Metazoa</taxon>
        <taxon>Ecdysozoa</taxon>
        <taxon>Nematoda</taxon>
        <taxon>Chromadorea</taxon>
        <taxon>Rhabditida</taxon>
        <taxon>Rhabditina</taxon>
        <taxon>Diplogasteromorpha</taxon>
        <taxon>Diplogasteroidea</taxon>
        <taxon>Neodiplogasteridae</taxon>
        <taxon>Pristionchus</taxon>
    </lineage>
</organism>
<comment type="subcellular location">
    <subcellularLocation>
        <location evidence="1">Membrane</location>
        <topology evidence="1">Multi-pass membrane protein</topology>
    </subcellularLocation>
</comment>
<keyword evidence="4" id="KW-0472">Membrane</keyword>
<reference evidence="6" key="1">
    <citation type="journal article" date="2008" name="Nat. Genet.">
        <title>The Pristionchus pacificus genome provides a unique perspective on nematode lifestyle and parasitism.</title>
        <authorList>
            <person name="Dieterich C."/>
            <person name="Clifton S.W."/>
            <person name="Schuster L.N."/>
            <person name="Chinwalla A."/>
            <person name="Delehaunty K."/>
            <person name="Dinkelacker I."/>
            <person name="Fulton L."/>
            <person name="Fulton R."/>
            <person name="Godfrey J."/>
            <person name="Minx P."/>
            <person name="Mitreva M."/>
            <person name="Roeseler W."/>
            <person name="Tian H."/>
            <person name="Witte H."/>
            <person name="Yang S.P."/>
            <person name="Wilson R.K."/>
            <person name="Sommer R.J."/>
        </authorList>
    </citation>
    <scope>NUCLEOTIDE SEQUENCE [LARGE SCALE GENOMIC DNA]</scope>
    <source>
        <strain evidence="6">PS312</strain>
    </source>
</reference>
<evidence type="ECO:0000256" key="1">
    <source>
        <dbReference type="ARBA" id="ARBA00004141"/>
    </source>
</evidence>
<dbReference type="Pfam" id="PF10292">
    <property type="entry name" value="7TM_GPCR_Srab"/>
    <property type="match status" value="1"/>
</dbReference>
<dbReference type="PANTHER" id="PTHR46561:SF11">
    <property type="entry name" value="SERPENTINE RECEPTOR CLASS ALPHA_BETA-14"/>
    <property type="match status" value="1"/>
</dbReference>
<dbReference type="EnsemblMetazoa" id="PPA43472.1">
    <property type="protein sequence ID" value="PPA43472.1"/>
    <property type="gene ID" value="WBGene00281841"/>
</dbReference>
<keyword evidence="6" id="KW-1185">Reference proteome</keyword>
<dbReference type="InterPro" id="IPR019408">
    <property type="entry name" value="7TM_GPCR_serpentine_rcpt_Srab"/>
</dbReference>
<evidence type="ECO:0000313" key="6">
    <source>
        <dbReference type="Proteomes" id="UP000005239"/>
    </source>
</evidence>
<dbReference type="Proteomes" id="UP000005239">
    <property type="component" value="Unassembled WGS sequence"/>
</dbReference>
<dbReference type="PANTHER" id="PTHR46561">
    <property type="entry name" value="SERPENTINE RECEPTOR, CLASS AB (CLASS A-LIKE)-RELATED"/>
    <property type="match status" value="1"/>
</dbReference>
<dbReference type="InterPro" id="IPR053286">
    <property type="entry name" value="Nematode_rcpt-like_srab"/>
</dbReference>
<dbReference type="GO" id="GO:0016020">
    <property type="term" value="C:membrane"/>
    <property type="evidence" value="ECO:0007669"/>
    <property type="project" value="UniProtKB-SubCell"/>
</dbReference>
<keyword evidence="3" id="KW-1133">Transmembrane helix</keyword>